<feature type="domain" description="Alpha/beta hydrolase fold-3" evidence="4">
    <location>
        <begin position="128"/>
        <end position="339"/>
    </location>
</feature>
<dbReference type="AlphaFoldDB" id="A0A261Y207"/>
<keyword evidence="6" id="KW-1185">Reference proteome</keyword>
<dbReference type="Pfam" id="PF07859">
    <property type="entry name" value="Abhydrolase_3"/>
    <property type="match status" value="1"/>
</dbReference>
<dbReference type="EMBL" id="MVBO01000034">
    <property type="protein sequence ID" value="OZJ04623.1"/>
    <property type="molecule type" value="Genomic_DNA"/>
</dbReference>
<reference evidence="5 6" key="1">
    <citation type="journal article" date="2017" name="Mycologia">
        <title>Bifiguratus adelaidae, gen. et sp. nov., a new member of Mucoromycotina in endophytic and soil-dwelling habitats.</title>
        <authorList>
            <person name="Torres-Cruz T.J."/>
            <person name="Billingsley Tobias T.L."/>
            <person name="Almatruk M."/>
            <person name="Hesse C."/>
            <person name="Kuske C.R."/>
            <person name="Desiro A."/>
            <person name="Benucci G.M."/>
            <person name="Bonito G."/>
            <person name="Stajich J.E."/>
            <person name="Dunlap C."/>
            <person name="Arnold A.E."/>
            <person name="Porras-Alfaro A."/>
        </authorList>
    </citation>
    <scope>NUCLEOTIDE SEQUENCE [LARGE SCALE GENOMIC DNA]</scope>
    <source>
        <strain evidence="5 6">AZ0501</strain>
    </source>
</reference>
<dbReference type="PANTHER" id="PTHR48081:SF31">
    <property type="entry name" value="STERYL ACETYL HYDROLASE MUG81-RELATED"/>
    <property type="match status" value="1"/>
</dbReference>
<evidence type="ECO:0000256" key="1">
    <source>
        <dbReference type="ARBA" id="ARBA00010515"/>
    </source>
</evidence>
<evidence type="ECO:0000313" key="6">
    <source>
        <dbReference type="Proteomes" id="UP000242875"/>
    </source>
</evidence>
<protein>
    <recommendedName>
        <fullName evidence="4">Alpha/beta hydrolase fold-3 domain-containing protein</fullName>
    </recommendedName>
</protein>
<dbReference type="InterPro" id="IPR050300">
    <property type="entry name" value="GDXG_lipolytic_enzyme"/>
</dbReference>
<gene>
    <name evidence="5" type="ORF">BZG36_02043</name>
</gene>
<proteinExistence type="inferred from homology"/>
<accession>A0A261Y207</accession>
<dbReference type="Gene3D" id="3.40.50.1820">
    <property type="entry name" value="alpha/beta hydrolase"/>
    <property type="match status" value="1"/>
</dbReference>
<evidence type="ECO:0000313" key="5">
    <source>
        <dbReference type="EMBL" id="OZJ04623.1"/>
    </source>
</evidence>
<keyword evidence="2" id="KW-0378">Hydrolase</keyword>
<dbReference type="PROSITE" id="PS01174">
    <property type="entry name" value="LIPASE_GDXG_SER"/>
    <property type="match status" value="1"/>
</dbReference>
<dbReference type="Proteomes" id="UP000242875">
    <property type="component" value="Unassembled WGS sequence"/>
</dbReference>
<feature type="active site" evidence="3">
    <location>
        <position position="209"/>
    </location>
</feature>
<evidence type="ECO:0000256" key="2">
    <source>
        <dbReference type="ARBA" id="ARBA00022801"/>
    </source>
</evidence>
<comment type="similarity">
    <text evidence="1">Belongs to the 'GDXG' lipolytic enzyme family.</text>
</comment>
<dbReference type="InterPro" id="IPR033140">
    <property type="entry name" value="Lipase_GDXG_put_SER_AS"/>
</dbReference>
<dbReference type="InterPro" id="IPR013094">
    <property type="entry name" value="AB_hydrolase_3"/>
</dbReference>
<comment type="caution">
    <text evidence="5">The sequence shown here is derived from an EMBL/GenBank/DDBJ whole genome shotgun (WGS) entry which is preliminary data.</text>
</comment>
<organism evidence="5 6">
    <name type="scientific">Bifiguratus adelaidae</name>
    <dbReference type="NCBI Taxonomy" id="1938954"/>
    <lineage>
        <taxon>Eukaryota</taxon>
        <taxon>Fungi</taxon>
        <taxon>Fungi incertae sedis</taxon>
        <taxon>Mucoromycota</taxon>
        <taxon>Mucoromycotina</taxon>
        <taxon>Endogonomycetes</taxon>
        <taxon>Endogonales</taxon>
        <taxon>Endogonales incertae sedis</taxon>
        <taxon>Bifiguratus</taxon>
    </lineage>
</organism>
<dbReference type="OrthoDB" id="408631at2759"/>
<evidence type="ECO:0000259" key="4">
    <source>
        <dbReference type="Pfam" id="PF07859"/>
    </source>
</evidence>
<dbReference type="InterPro" id="IPR029058">
    <property type="entry name" value="AB_hydrolase_fold"/>
</dbReference>
<sequence>MDELVKHVRDHLSQVKPTRAVLGAIVILLLTKSGRLYLKGYLAQALSALSIHVLPRRLVIGSLRRAFHAPLWYLRSNLNLVTTPAPKYRGQYRPVQGKNWKGHWIGQSLANSRASDVTQWVSASDVIVLYFHGGGFVSGHSLQYMAAFSKWQEVVKAKYNYRVKILSVDYDLAPEHKWPKQNKQCMVAYKYLIKDMKVNPEKIIIAGDSAGGNLTVMLTLDLEAHHLPLPRGIVMISPWVNFSTTSASLTSNGRRDYISKSSLQQALKAYLPANRFDELLTSPDASPFNANLASLPPTLITYGGYEIFRDDVKAFAERCKDAGALVQVLSHETREHDWVVDPVIAQTNDAWEYAWNTIGTWTGHVIRGEYEQ</sequence>
<name>A0A261Y207_9FUNG</name>
<dbReference type="SUPFAM" id="SSF53474">
    <property type="entry name" value="alpha/beta-Hydrolases"/>
    <property type="match status" value="1"/>
</dbReference>
<dbReference type="PANTHER" id="PTHR48081">
    <property type="entry name" value="AB HYDROLASE SUPERFAMILY PROTEIN C4A8.06C"/>
    <property type="match status" value="1"/>
</dbReference>
<evidence type="ECO:0000256" key="3">
    <source>
        <dbReference type="PROSITE-ProRule" id="PRU10038"/>
    </source>
</evidence>
<dbReference type="GO" id="GO:0016787">
    <property type="term" value="F:hydrolase activity"/>
    <property type="evidence" value="ECO:0007669"/>
    <property type="project" value="UniProtKB-KW"/>
</dbReference>